<dbReference type="PANTHER" id="PTHR33265">
    <property type="entry name" value="AVR9/CF-9 RAPIDLY ELICITED PROTEIN-RELATED"/>
    <property type="match status" value="1"/>
</dbReference>
<evidence type="ECO:0000313" key="1">
    <source>
        <dbReference type="EMBL" id="KAF3337514.1"/>
    </source>
</evidence>
<protein>
    <submittedName>
        <fullName evidence="1">Cotton fiber expressed protein</fullName>
    </submittedName>
</protein>
<dbReference type="AlphaFoldDB" id="A0A833VYG2"/>
<keyword evidence="2" id="KW-1185">Reference proteome</keyword>
<name>A0A833VYG2_9POAL</name>
<proteinExistence type="predicted"/>
<dbReference type="Proteomes" id="UP000623129">
    <property type="component" value="Unassembled WGS sequence"/>
</dbReference>
<accession>A0A833VYG2</accession>
<gene>
    <name evidence="1" type="ORF">FCM35_KLT18101</name>
</gene>
<sequence>MERVQDLVTLTFFLLYKTCSVKSRKFTVNMIGFASEKGKLMVESLVSIVLKHTKRSKLLARQRRDHKLFIHSYEFSCNSTPQSSQPFRSRIKRNGYSKFLPCLSGKALDVESESMVILPTDMMRHSDPVLAIEGPIEQFQTCDDGSGALLPIEGPYSPAAAAAAAGSKEDTFNGSGPIFAIDSLWSPIRSKDENFVEPDIDWLAEEFIRGFYQKLREQIF</sequence>
<organism evidence="1 2">
    <name type="scientific">Carex littledalei</name>
    <dbReference type="NCBI Taxonomy" id="544730"/>
    <lineage>
        <taxon>Eukaryota</taxon>
        <taxon>Viridiplantae</taxon>
        <taxon>Streptophyta</taxon>
        <taxon>Embryophyta</taxon>
        <taxon>Tracheophyta</taxon>
        <taxon>Spermatophyta</taxon>
        <taxon>Magnoliopsida</taxon>
        <taxon>Liliopsida</taxon>
        <taxon>Poales</taxon>
        <taxon>Cyperaceae</taxon>
        <taxon>Cyperoideae</taxon>
        <taxon>Cariceae</taxon>
        <taxon>Carex</taxon>
        <taxon>Carex subgen. Euthyceras</taxon>
    </lineage>
</organism>
<reference evidence="1" key="1">
    <citation type="submission" date="2020-01" db="EMBL/GenBank/DDBJ databases">
        <title>Genome sequence of Kobresia littledalei, the first chromosome-level genome in the family Cyperaceae.</title>
        <authorList>
            <person name="Qu G."/>
        </authorList>
    </citation>
    <scope>NUCLEOTIDE SEQUENCE</scope>
    <source>
        <strain evidence="1">C.B.Clarke</strain>
        <tissue evidence="1">Leaf</tissue>
    </source>
</reference>
<dbReference type="EMBL" id="SWLB01000006">
    <property type="protein sequence ID" value="KAF3337514.1"/>
    <property type="molecule type" value="Genomic_DNA"/>
</dbReference>
<comment type="caution">
    <text evidence="1">The sequence shown here is derived from an EMBL/GenBank/DDBJ whole genome shotgun (WGS) entry which is preliminary data.</text>
</comment>
<evidence type="ECO:0000313" key="2">
    <source>
        <dbReference type="Proteomes" id="UP000623129"/>
    </source>
</evidence>